<dbReference type="PROSITE" id="PS51257">
    <property type="entry name" value="PROKAR_LIPOPROTEIN"/>
    <property type="match status" value="1"/>
</dbReference>
<evidence type="ECO:0000313" key="3">
    <source>
        <dbReference type="Proteomes" id="UP000317778"/>
    </source>
</evidence>
<evidence type="ECO:0000259" key="1">
    <source>
        <dbReference type="Pfam" id="PF03168"/>
    </source>
</evidence>
<dbReference type="EMBL" id="NJBO01000013">
    <property type="protein sequence ID" value="TKJ41410.1"/>
    <property type="molecule type" value="Genomic_DNA"/>
</dbReference>
<dbReference type="Proteomes" id="UP000317778">
    <property type="component" value="Unassembled WGS sequence"/>
</dbReference>
<dbReference type="InterPro" id="IPR004864">
    <property type="entry name" value="LEA_2"/>
</dbReference>
<evidence type="ECO:0000313" key="2">
    <source>
        <dbReference type="EMBL" id="TKJ41410.1"/>
    </source>
</evidence>
<gene>
    <name evidence="2" type="ORF">CEE36_08125</name>
</gene>
<protein>
    <recommendedName>
        <fullName evidence="1">Late embryogenesis abundant protein LEA-2 subgroup domain-containing protein</fullName>
    </recommendedName>
</protein>
<reference evidence="2 3" key="1">
    <citation type="submission" date="2017-06" db="EMBL/GenBank/DDBJ databases">
        <title>Novel microbial phyla capable of carbon fixation and sulfur reduction in deep-sea sediments.</title>
        <authorList>
            <person name="Huang J."/>
            <person name="Baker B."/>
            <person name="Wang Y."/>
        </authorList>
    </citation>
    <scope>NUCLEOTIDE SEQUENCE [LARGE SCALE GENOMIC DNA]</scope>
    <source>
        <strain evidence="2">B3_TA06</strain>
    </source>
</reference>
<dbReference type="AlphaFoldDB" id="A0A532V2G1"/>
<feature type="domain" description="Late embryogenesis abundant protein LEA-2 subgroup" evidence="1">
    <location>
        <begin position="51"/>
        <end position="136"/>
    </location>
</feature>
<organism evidence="2 3">
    <name type="scientific">candidate division TA06 bacterium B3_TA06</name>
    <dbReference type="NCBI Taxonomy" id="2012487"/>
    <lineage>
        <taxon>Bacteria</taxon>
        <taxon>Bacteria division TA06</taxon>
    </lineage>
</organism>
<comment type="caution">
    <text evidence="2">The sequence shown here is derived from an EMBL/GenBank/DDBJ whole genome shotgun (WGS) entry which is preliminary data.</text>
</comment>
<name>A0A532V2G1_UNCT6</name>
<accession>A0A532V2G1</accession>
<proteinExistence type="predicted"/>
<dbReference type="Pfam" id="PF03168">
    <property type="entry name" value="LEA_2"/>
    <property type="match status" value="1"/>
</dbReference>
<dbReference type="Gene3D" id="2.60.40.1820">
    <property type="match status" value="1"/>
</dbReference>
<dbReference type="SUPFAM" id="SSF117070">
    <property type="entry name" value="LEA14-like"/>
    <property type="match status" value="1"/>
</dbReference>
<sequence>MKKTLPLTLVLALFFGCVGMRPKGIKDCDFRVADVKTTEKALTYAKLQLELDVTNPNGVGVIVDRMQLRVYANGQEIGSGAASFKDKPIPPGESVKFKADIAIDYLSAGLAIFNMIKSHSASYSIRAKVYYETPLGAYHSWTTISSLYLPLL</sequence>